<sequence>MKRLIYFGPPGTGKTTTLLMHLEDALIEGTPVENIAFLTFTRRARAEAVERVEKVLDISAKNLPHFRTIHSMAFKALGLKEGDVLAGAQLRAFGNGMGLNFGSVGLSEQAAEGLASQEKGDVLLAIDNLARLRGQPLRATWGASGCKLDWHVMQHFSSSYSAYKEQTGLMDFTDVLLEYVRRGSPLDVEIAFVDEAQDLSVLQWSCVHKAIRHARTQYVAGDDDQAIYRWAGADVESFVNLDGKRIVLSHSHRLPAAVHHLSQQIAHRIKTRVPKEFTAREDTGEVKWHASVDSLDVKKGQSWLWLVRNRYLLPPLQQRLELNGIVYSQHGNSSIRPSEREAIYDWERLRAGRAVTVERVRDIYDLLKTRTQIAHGHKALPKVAPGTRLTEHDLRDKHGLLASGTWFEVFASIPDSRRSYYRKLLRDNKTLHLDPQVQLETIHGAKGAEADYVALFTEQSRRVWDESQKVPDDEHRVWYVGATRARNSLNIVVPAGHWGYSIPRS</sequence>
<comment type="catalytic activity">
    <reaction evidence="6">
        <text>Couples ATP hydrolysis with the unwinding of duplex DNA by translocating in the 3'-5' direction.</text>
        <dbReference type="EC" id="5.6.2.4"/>
    </reaction>
</comment>
<dbReference type="GO" id="GO:0016787">
    <property type="term" value="F:hydrolase activity"/>
    <property type="evidence" value="ECO:0007669"/>
    <property type="project" value="UniProtKB-UniRule"/>
</dbReference>
<proteinExistence type="predicted"/>
<dbReference type="PANTHER" id="PTHR11070">
    <property type="entry name" value="UVRD / RECB / PCRA DNA HELICASE FAMILY MEMBER"/>
    <property type="match status" value="1"/>
</dbReference>
<dbReference type="GO" id="GO:0043138">
    <property type="term" value="F:3'-5' DNA helicase activity"/>
    <property type="evidence" value="ECO:0007669"/>
    <property type="project" value="UniProtKB-EC"/>
</dbReference>
<dbReference type="Pfam" id="PF13361">
    <property type="entry name" value="UvrD_C"/>
    <property type="match status" value="1"/>
</dbReference>
<dbReference type="EC" id="5.6.2.4" evidence="7"/>
<evidence type="ECO:0000313" key="11">
    <source>
        <dbReference type="EMBL" id="CAB4165171.1"/>
    </source>
</evidence>
<dbReference type="InterPro" id="IPR014017">
    <property type="entry name" value="DNA_helicase_UvrD-like_C"/>
</dbReference>
<dbReference type="SUPFAM" id="SSF52540">
    <property type="entry name" value="P-loop containing nucleoside triphosphate hydrolases"/>
    <property type="match status" value="1"/>
</dbReference>
<evidence type="ECO:0000256" key="2">
    <source>
        <dbReference type="ARBA" id="ARBA00022801"/>
    </source>
</evidence>
<keyword evidence="4 9" id="KW-0067">ATP-binding</keyword>
<dbReference type="InterPro" id="IPR014016">
    <property type="entry name" value="UvrD-like_ATP-bd"/>
</dbReference>
<evidence type="ECO:0000256" key="7">
    <source>
        <dbReference type="ARBA" id="ARBA00034808"/>
    </source>
</evidence>
<dbReference type="PANTHER" id="PTHR11070:SF2">
    <property type="entry name" value="ATP-DEPENDENT DNA HELICASE SRS2"/>
    <property type="match status" value="1"/>
</dbReference>
<evidence type="ECO:0000259" key="10">
    <source>
        <dbReference type="PROSITE" id="PS51198"/>
    </source>
</evidence>
<feature type="binding site" evidence="9">
    <location>
        <begin position="8"/>
        <end position="15"/>
    </location>
    <ligand>
        <name>ATP</name>
        <dbReference type="ChEBI" id="CHEBI:30616"/>
    </ligand>
</feature>
<evidence type="ECO:0000256" key="4">
    <source>
        <dbReference type="ARBA" id="ARBA00022840"/>
    </source>
</evidence>
<dbReference type="Gene3D" id="3.40.50.300">
    <property type="entry name" value="P-loop containing nucleotide triphosphate hydrolases"/>
    <property type="match status" value="2"/>
</dbReference>
<evidence type="ECO:0000256" key="3">
    <source>
        <dbReference type="ARBA" id="ARBA00022806"/>
    </source>
</evidence>
<dbReference type="InterPro" id="IPR000212">
    <property type="entry name" value="DNA_helicase_UvrD/REP"/>
</dbReference>
<comment type="catalytic activity">
    <reaction evidence="8">
        <text>ATP + H2O = ADP + phosphate + H(+)</text>
        <dbReference type="Rhea" id="RHEA:13065"/>
        <dbReference type="ChEBI" id="CHEBI:15377"/>
        <dbReference type="ChEBI" id="CHEBI:15378"/>
        <dbReference type="ChEBI" id="CHEBI:30616"/>
        <dbReference type="ChEBI" id="CHEBI:43474"/>
        <dbReference type="ChEBI" id="CHEBI:456216"/>
        <dbReference type="EC" id="5.6.2.4"/>
    </reaction>
</comment>
<keyword evidence="3 9" id="KW-0347">Helicase</keyword>
<evidence type="ECO:0000256" key="6">
    <source>
        <dbReference type="ARBA" id="ARBA00034617"/>
    </source>
</evidence>
<accession>A0A6J5P6U6</accession>
<dbReference type="EMBL" id="LR796771">
    <property type="protein sequence ID" value="CAB4165171.1"/>
    <property type="molecule type" value="Genomic_DNA"/>
</dbReference>
<dbReference type="GO" id="GO:0000725">
    <property type="term" value="P:recombinational repair"/>
    <property type="evidence" value="ECO:0007669"/>
    <property type="project" value="TreeGrafter"/>
</dbReference>
<dbReference type="PROSITE" id="PS51198">
    <property type="entry name" value="UVRD_HELICASE_ATP_BIND"/>
    <property type="match status" value="1"/>
</dbReference>
<reference evidence="11" key="1">
    <citation type="submission" date="2020-04" db="EMBL/GenBank/DDBJ databases">
        <authorList>
            <person name="Chiriac C."/>
            <person name="Salcher M."/>
            <person name="Ghai R."/>
            <person name="Kavagutti S V."/>
        </authorList>
    </citation>
    <scope>NUCLEOTIDE SEQUENCE</scope>
</reference>
<name>A0A6J5P6U6_9CAUD</name>
<protein>
    <recommendedName>
        <fullName evidence="7">DNA 3'-5' helicase</fullName>
        <ecNumber evidence="7">5.6.2.4</ecNumber>
    </recommendedName>
</protein>
<keyword evidence="2 9" id="KW-0378">Hydrolase</keyword>
<gene>
    <name evidence="11" type="ORF">UFOVP820_19</name>
</gene>
<keyword evidence="1 9" id="KW-0547">Nucleotide-binding</keyword>
<dbReference type="GO" id="GO:0003677">
    <property type="term" value="F:DNA binding"/>
    <property type="evidence" value="ECO:0007669"/>
    <property type="project" value="InterPro"/>
</dbReference>
<evidence type="ECO:0000256" key="1">
    <source>
        <dbReference type="ARBA" id="ARBA00022741"/>
    </source>
</evidence>
<evidence type="ECO:0000256" key="9">
    <source>
        <dbReference type="PROSITE-ProRule" id="PRU00560"/>
    </source>
</evidence>
<evidence type="ECO:0000256" key="5">
    <source>
        <dbReference type="ARBA" id="ARBA00023235"/>
    </source>
</evidence>
<dbReference type="Pfam" id="PF00580">
    <property type="entry name" value="UvrD-helicase"/>
    <property type="match status" value="1"/>
</dbReference>
<feature type="domain" description="UvrD-like helicase ATP-binding" evidence="10">
    <location>
        <begin position="1"/>
        <end position="268"/>
    </location>
</feature>
<evidence type="ECO:0000256" key="8">
    <source>
        <dbReference type="ARBA" id="ARBA00048988"/>
    </source>
</evidence>
<dbReference type="GO" id="GO:0005524">
    <property type="term" value="F:ATP binding"/>
    <property type="evidence" value="ECO:0007669"/>
    <property type="project" value="UniProtKB-UniRule"/>
</dbReference>
<organism evidence="11">
    <name type="scientific">uncultured Caudovirales phage</name>
    <dbReference type="NCBI Taxonomy" id="2100421"/>
    <lineage>
        <taxon>Viruses</taxon>
        <taxon>Duplodnaviria</taxon>
        <taxon>Heunggongvirae</taxon>
        <taxon>Uroviricota</taxon>
        <taxon>Caudoviricetes</taxon>
        <taxon>Peduoviridae</taxon>
        <taxon>Maltschvirus</taxon>
        <taxon>Maltschvirus maltsch</taxon>
    </lineage>
</organism>
<dbReference type="InterPro" id="IPR027417">
    <property type="entry name" value="P-loop_NTPase"/>
</dbReference>
<keyword evidence="5" id="KW-0413">Isomerase</keyword>